<proteinExistence type="predicted"/>
<name>A0AAV4VNM9_9ARAC</name>
<accession>A0AAV4VNM9</accession>
<reference evidence="1 2" key="1">
    <citation type="submission" date="2021-06" db="EMBL/GenBank/DDBJ databases">
        <title>Caerostris darwini draft genome.</title>
        <authorList>
            <person name="Kono N."/>
            <person name="Arakawa K."/>
        </authorList>
    </citation>
    <scope>NUCLEOTIDE SEQUENCE [LARGE SCALE GENOMIC DNA]</scope>
</reference>
<dbReference type="EMBL" id="BPLQ01013365">
    <property type="protein sequence ID" value="GIY71559.1"/>
    <property type="molecule type" value="Genomic_DNA"/>
</dbReference>
<keyword evidence="2" id="KW-1185">Reference proteome</keyword>
<evidence type="ECO:0000313" key="2">
    <source>
        <dbReference type="Proteomes" id="UP001054837"/>
    </source>
</evidence>
<comment type="caution">
    <text evidence="1">The sequence shown here is derived from an EMBL/GenBank/DDBJ whole genome shotgun (WGS) entry which is preliminary data.</text>
</comment>
<sequence>MKCPPLSLVWKREELLGFTGPENEWEGGCFPFSRALPLAYREPSSRINYCVLLNCDHPSSKQGIRQGQMRNTFGTKADFFKICLQLLAMPANRPKVCSVCHESVWRTLCYNFRGLIESMKPRIPPNDVEWSFDDSTAPRNIFLPNR</sequence>
<evidence type="ECO:0000313" key="1">
    <source>
        <dbReference type="EMBL" id="GIY71559.1"/>
    </source>
</evidence>
<gene>
    <name evidence="1" type="ORF">CDAR_442741</name>
</gene>
<organism evidence="1 2">
    <name type="scientific">Caerostris darwini</name>
    <dbReference type="NCBI Taxonomy" id="1538125"/>
    <lineage>
        <taxon>Eukaryota</taxon>
        <taxon>Metazoa</taxon>
        <taxon>Ecdysozoa</taxon>
        <taxon>Arthropoda</taxon>
        <taxon>Chelicerata</taxon>
        <taxon>Arachnida</taxon>
        <taxon>Araneae</taxon>
        <taxon>Araneomorphae</taxon>
        <taxon>Entelegynae</taxon>
        <taxon>Araneoidea</taxon>
        <taxon>Araneidae</taxon>
        <taxon>Caerostris</taxon>
    </lineage>
</organism>
<dbReference type="Proteomes" id="UP001054837">
    <property type="component" value="Unassembled WGS sequence"/>
</dbReference>
<dbReference type="AlphaFoldDB" id="A0AAV4VNM9"/>
<protein>
    <submittedName>
        <fullName evidence="1">Uncharacterized protein</fullName>
    </submittedName>
</protein>